<reference evidence="1" key="2">
    <citation type="journal article" date="2023" name="IMA Fungus">
        <title>Comparative genomic study of the Penicillium genus elucidates a diverse pangenome and 15 lateral gene transfer events.</title>
        <authorList>
            <person name="Petersen C."/>
            <person name="Sorensen T."/>
            <person name="Nielsen M.R."/>
            <person name="Sondergaard T.E."/>
            <person name="Sorensen J.L."/>
            <person name="Fitzpatrick D.A."/>
            <person name="Frisvad J.C."/>
            <person name="Nielsen K.L."/>
        </authorList>
    </citation>
    <scope>NUCLEOTIDE SEQUENCE</scope>
    <source>
        <strain evidence="1">IBT 30728</strain>
    </source>
</reference>
<reference evidence="1" key="1">
    <citation type="submission" date="2022-12" db="EMBL/GenBank/DDBJ databases">
        <authorList>
            <person name="Petersen C."/>
        </authorList>
    </citation>
    <scope>NUCLEOTIDE SEQUENCE</scope>
    <source>
        <strain evidence="1">IBT 30728</strain>
    </source>
</reference>
<accession>A0A9W9WKP5</accession>
<gene>
    <name evidence="1" type="ORF">N7539_008879</name>
</gene>
<sequence>MVSATTTASNSSGLAHFDPLRLVDVAKVDLVMKTPGFDSFDLEVECEREVTGSLVKPIQARLDTLRAKPGLVTAYAKFTNVPPDVAKQKLIKGCR</sequence>
<dbReference type="Proteomes" id="UP001148312">
    <property type="component" value="Unassembled WGS sequence"/>
</dbReference>
<keyword evidence="2" id="KW-1185">Reference proteome</keyword>
<dbReference type="GeneID" id="81628724"/>
<evidence type="ECO:0000313" key="1">
    <source>
        <dbReference type="EMBL" id="KAJ5469261.1"/>
    </source>
</evidence>
<name>A0A9W9WKP5_9EURO</name>
<organism evidence="1 2">
    <name type="scientific">Penicillium diatomitis</name>
    <dbReference type="NCBI Taxonomy" id="2819901"/>
    <lineage>
        <taxon>Eukaryota</taxon>
        <taxon>Fungi</taxon>
        <taxon>Dikarya</taxon>
        <taxon>Ascomycota</taxon>
        <taxon>Pezizomycotina</taxon>
        <taxon>Eurotiomycetes</taxon>
        <taxon>Eurotiomycetidae</taxon>
        <taxon>Eurotiales</taxon>
        <taxon>Aspergillaceae</taxon>
        <taxon>Penicillium</taxon>
    </lineage>
</organism>
<comment type="caution">
    <text evidence="1">The sequence shown here is derived from an EMBL/GenBank/DDBJ whole genome shotgun (WGS) entry which is preliminary data.</text>
</comment>
<dbReference type="AlphaFoldDB" id="A0A9W9WKP5"/>
<evidence type="ECO:0000313" key="2">
    <source>
        <dbReference type="Proteomes" id="UP001148312"/>
    </source>
</evidence>
<proteinExistence type="predicted"/>
<dbReference type="RefSeq" id="XP_056785851.1">
    <property type="nucleotide sequence ID" value="XM_056938474.1"/>
</dbReference>
<protein>
    <submittedName>
        <fullName evidence="1">Uncharacterized protein</fullName>
    </submittedName>
</protein>
<dbReference type="EMBL" id="JAPWDQ010000015">
    <property type="protein sequence ID" value="KAJ5469261.1"/>
    <property type="molecule type" value="Genomic_DNA"/>
</dbReference>